<sequence>MERQSRFHPMGQRRGNVTNAVVVGVTEDHRSADRTRADMNIQRSCSAPKEDSLVSHARAQSLSFQCSVSDTYTQEIITSYRR</sequence>
<dbReference type="EMBL" id="GBXM01013828">
    <property type="protein sequence ID" value="JAH94749.1"/>
    <property type="molecule type" value="Transcribed_RNA"/>
</dbReference>
<proteinExistence type="predicted"/>
<dbReference type="AlphaFoldDB" id="A0A0E9WWL6"/>
<organism evidence="1">
    <name type="scientific">Anguilla anguilla</name>
    <name type="common">European freshwater eel</name>
    <name type="synonym">Muraena anguilla</name>
    <dbReference type="NCBI Taxonomy" id="7936"/>
    <lineage>
        <taxon>Eukaryota</taxon>
        <taxon>Metazoa</taxon>
        <taxon>Chordata</taxon>
        <taxon>Craniata</taxon>
        <taxon>Vertebrata</taxon>
        <taxon>Euteleostomi</taxon>
        <taxon>Actinopterygii</taxon>
        <taxon>Neopterygii</taxon>
        <taxon>Teleostei</taxon>
        <taxon>Anguilliformes</taxon>
        <taxon>Anguillidae</taxon>
        <taxon>Anguilla</taxon>
    </lineage>
</organism>
<reference evidence="1" key="2">
    <citation type="journal article" date="2015" name="Fish Shellfish Immunol.">
        <title>Early steps in the European eel (Anguilla anguilla)-Vibrio vulnificus interaction in the gills: Role of the RtxA13 toxin.</title>
        <authorList>
            <person name="Callol A."/>
            <person name="Pajuelo D."/>
            <person name="Ebbesson L."/>
            <person name="Teles M."/>
            <person name="MacKenzie S."/>
            <person name="Amaro C."/>
        </authorList>
    </citation>
    <scope>NUCLEOTIDE SEQUENCE</scope>
</reference>
<reference evidence="1" key="1">
    <citation type="submission" date="2014-11" db="EMBL/GenBank/DDBJ databases">
        <authorList>
            <person name="Amaro Gonzalez C."/>
        </authorList>
    </citation>
    <scope>NUCLEOTIDE SEQUENCE</scope>
</reference>
<evidence type="ECO:0000313" key="1">
    <source>
        <dbReference type="EMBL" id="JAH94749.1"/>
    </source>
</evidence>
<name>A0A0E9WWL6_ANGAN</name>
<protein>
    <submittedName>
        <fullName evidence="1">Uncharacterized protein</fullName>
    </submittedName>
</protein>
<accession>A0A0E9WWL6</accession>